<proteinExistence type="predicted"/>
<dbReference type="EMBL" id="CP058601">
    <property type="protein sequence ID" value="QLG50912.1"/>
    <property type="molecule type" value="Genomic_DNA"/>
</dbReference>
<protein>
    <submittedName>
        <fullName evidence="2">PadR family transcriptional regulator</fullName>
    </submittedName>
</protein>
<dbReference type="Gene3D" id="1.10.10.10">
    <property type="entry name" value="Winged helix-like DNA-binding domain superfamily/Winged helix DNA-binding domain"/>
    <property type="match status" value="1"/>
</dbReference>
<reference evidence="2 3" key="1">
    <citation type="submission" date="2020-07" db="EMBL/GenBank/DDBJ databases">
        <authorList>
            <person name="Cui H."/>
        </authorList>
    </citation>
    <scope>NUCLEOTIDE SEQUENCE [LARGE SCALE GENOMIC DNA]</scope>
    <source>
        <strain evidence="2 3">YPL8</strain>
    </source>
</reference>
<organism evidence="2 3">
    <name type="scientific">Natrinema halophilum</name>
    <dbReference type="NCBI Taxonomy" id="1699371"/>
    <lineage>
        <taxon>Archaea</taxon>
        <taxon>Methanobacteriati</taxon>
        <taxon>Methanobacteriota</taxon>
        <taxon>Stenosarchaea group</taxon>
        <taxon>Halobacteria</taxon>
        <taxon>Halobacteriales</taxon>
        <taxon>Natrialbaceae</taxon>
        <taxon>Natrinema</taxon>
    </lineage>
</organism>
<dbReference type="InterPro" id="IPR036390">
    <property type="entry name" value="WH_DNA-bd_sf"/>
</dbReference>
<dbReference type="AlphaFoldDB" id="A0A7D5GNG4"/>
<evidence type="ECO:0000313" key="3">
    <source>
        <dbReference type="Proteomes" id="UP000509241"/>
    </source>
</evidence>
<gene>
    <name evidence="2" type="ORF">HYG82_19775</name>
</gene>
<dbReference type="KEGG" id="haly:HYG82_19775"/>
<feature type="region of interest" description="Disordered" evidence="1">
    <location>
        <begin position="138"/>
        <end position="162"/>
    </location>
</feature>
<name>A0A7D5GNG4_9EURY</name>
<dbReference type="GeneID" id="56035580"/>
<sequence length="162" mass="17524">MPDDETRGLEILARADASPANHRPRDGCRAWIELTGFQRDCLEALARRERDGRPCYPSGIAWTLVRRYPRVSRARLEPALRALCRRGLVAAGEESPEYDGPDRPATAYRLTGAGNALLIQRAERLAALCELRGVVVGGGAKPTDCGDAGGEPAARGADDRTD</sequence>
<dbReference type="OrthoDB" id="185680at2157"/>
<dbReference type="InterPro" id="IPR036388">
    <property type="entry name" value="WH-like_DNA-bd_sf"/>
</dbReference>
<evidence type="ECO:0000313" key="2">
    <source>
        <dbReference type="EMBL" id="QLG50912.1"/>
    </source>
</evidence>
<keyword evidence="3" id="KW-1185">Reference proteome</keyword>
<dbReference type="RefSeq" id="WP_179263904.1">
    <property type="nucleotide sequence ID" value="NZ_CP058601.1"/>
</dbReference>
<evidence type="ECO:0000256" key="1">
    <source>
        <dbReference type="SAM" id="MobiDB-lite"/>
    </source>
</evidence>
<accession>A0A7D5GNG4</accession>
<dbReference type="SUPFAM" id="SSF46785">
    <property type="entry name" value="Winged helix' DNA-binding domain"/>
    <property type="match status" value="1"/>
</dbReference>
<dbReference type="Proteomes" id="UP000509241">
    <property type="component" value="Chromosome"/>
</dbReference>